<reference evidence="1" key="2">
    <citation type="submission" date="2025-08" db="UniProtKB">
        <authorList>
            <consortium name="Ensembl"/>
        </authorList>
    </citation>
    <scope>IDENTIFICATION</scope>
</reference>
<evidence type="ECO:0000313" key="1">
    <source>
        <dbReference type="Ensembl" id="ENSOARP00020053282.1"/>
    </source>
</evidence>
<reference evidence="1" key="1">
    <citation type="submission" date="2020-11" db="EMBL/GenBank/DDBJ databases">
        <authorList>
            <person name="Davenport K.M."/>
            <person name="Bickhart D.M."/>
            <person name="Smith T.P.L."/>
            <person name="Murdoch B.M."/>
            <person name="Rosen B.D."/>
        </authorList>
    </citation>
    <scope>NUCLEOTIDE SEQUENCE [LARGE SCALE GENOMIC DNA]</scope>
    <source>
        <strain evidence="1">OAR_USU_Benz2616</strain>
    </source>
</reference>
<organism evidence="1">
    <name type="scientific">Ovis aries</name>
    <name type="common">Sheep</name>
    <dbReference type="NCBI Taxonomy" id="9940"/>
    <lineage>
        <taxon>Eukaryota</taxon>
        <taxon>Metazoa</taxon>
        <taxon>Chordata</taxon>
        <taxon>Craniata</taxon>
        <taxon>Vertebrata</taxon>
        <taxon>Euteleostomi</taxon>
        <taxon>Mammalia</taxon>
        <taxon>Eutheria</taxon>
        <taxon>Laurasiatheria</taxon>
        <taxon>Artiodactyla</taxon>
        <taxon>Ruminantia</taxon>
        <taxon>Pecora</taxon>
        <taxon>Bovidae</taxon>
        <taxon>Caprinae</taxon>
        <taxon>Ovis</taxon>
    </lineage>
</organism>
<reference evidence="1" key="3">
    <citation type="submission" date="2025-09" db="UniProtKB">
        <authorList>
            <consortium name="Ensembl"/>
        </authorList>
    </citation>
    <scope>IDENTIFICATION</scope>
</reference>
<sequence length="144" mass="16675">MTTFKEAVTFTDVAVTFTEEELGLLDSAQKKLYQDVMLENFRNLVSVGEDRPPALGVQSLSHWTTREVPGTFSDKVISLVWLCVSDVEGFWGIEMAFGDLTFIPKLFNKMREKNIRIRQEEWNTLQEKLWPIVCHIRTSEGRFN</sequence>
<accession>A0AC11E083</accession>
<protein>
    <submittedName>
        <fullName evidence="1">Zinc finger protein 234</fullName>
    </submittedName>
</protein>
<dbReference type="Ensembl" id="ENSOART00020046583.1">
    <property type="protein sequence ID" value="ENSOARP00020053282.1"/>
    <property type="gene ID" value="ENSOARG00020003917.2"/>
</dbReference>
<proteinExistence type="predicted"/>
<gene>
    <name evidence="1" type="primary">ZNF234</name>
</gene>
<name>A0AC11E083_SHEEP</name>